<protein>
    <submittedName>
        <fullName evidence="6">NUDIX domain-containing protein</fullName>
    </submittedName>
</protein>
<evidence type="ECO:0000256" key="4">
    <source>
        <dbReference type="RuleBase" id="RU003476"/>
    </source>
</evidence>
<dbReference type="InterPro" id="IPR015797">
    <property type="entry name" value="NUDIX_hydrolase-like_dom_sf"/>
</dbReference>
<dbReference type="InterPro" id="IPR020084">
    <property type="entry name" value="NUDIX_hydrolase_CS"/>
</dbReference>
<evidence type="ECO:0000313" key="6">
    <source>
        <dbReference type="EMBL" id="TDC00053.1"/>
    </source>
</evidence>
<organism evidence="6 7">
    <name type="scientific">Micromonospora fluostatini</name>
    <dbReference type="NCBI Taxonomy" id="1629071"/>
    <lineage>
        <taxon>Bacteria</taxon>
        <taxon>Bacillati</taxon>
        <taxon>Actinomycetota</taxon>
        <taxon>Actinomycetes</taxon>
        <taxon>Micromonosporales</taxon>
        <taxon>Micromonosporaceae</taxon>
        <taxon>Micromonospora</taxon>
    </lineage>
</organism>
<feature type="domain" description="Nudix hydrolase" evidence="5">
    <location>
        <begin position="15"/>
        <end position="148"/>
    </location>
</feature>
<comment type="cofactor">
    <cofactor evidence="1">
        <name>Mg(2+)</name>
        <dbReference type="ChEBI" id="CHEBI:18420"/>
    </cofactor>
</comment>
<sequence>MARRDYYYDPAAPQANSIVVAVTVFAQDDEGRVLLIHRSDNDLWSLPGGAQEVGEDIRGTAVRETREETGVEVRVTGLVGIYSNPNHVVAYDNGEVRQQFAICLRARSAGGNLATSSESVDVRWVRRDELESLSMHPSTRIRVSHGYDHDGKPYIG</sequence>
<dbReference type="SUPFAM" id="SSF55811">
    <property type="entry name" value="Nudix"/>
    <property type="match status" value="1"/>
</dbReference>
<evidence type="ECO:0000256" key="2">
    <source>
        <dbReference type="ARBA" id="ARBA00005582"/>
    </source>
</evidence>
<evidence type="ECO:0000256" key="1">
    <source>
        <dbReference type="ARBA" id="ARBA00001946"/>
    </source>
</evidence>
<dbReference type="PANTHER" id="PTHR43046">
    <property type="entry name" value="GDP-MANNOSE MANNOSYL HYDROLASE"/>
    <property type="match status" value="1"/>
</dbReference>
<reference evidence="6 7" key="1">
    <citation type="submission" date="2019-02" db="EMBL/GenBank/DDBJ databases">
        <title>Draft genome sequences of novel Actinobacteria.</title>
        <authorList>
            <person name="Sahin N."/>
            <person name="Ay H."/>
            <person name="Saygin H."/>
        </authorList>
    </citation>
    <scope>NUCLEOTIDE SEQUENCE [LARGE SCALE GENOMIC DNA]</scope>
    <source>
        <strain evidence="6 7">JCM 30529</strain>
    </source>
</reference>
<keyword evidence="7" id="KW-1185">Reference proteome</keyword>
<dbReference type="EMBL" id="SMKE01000128">
    <property type="protein sequence ID" value="TDC00053.1"/>
    <property type="molecule type" value="Genomic_DNA"/>
</dbReference>
<dbReference type="PRINTS" id="PR00502">
    <property type="entry name" value="NUDIXFAMILY"/>
</dbReference>
<comment type="similarity">
    <text evidence="2 4">Belongs to the Nudix hydrolase family.</text>
</comment>
<evidence type="ECO:0000256" key="3">
    <source>
        <dbReference type="ARBA" id="ARBA00022801"/>
    </source>
</evidence>
<dbReference type="PROSITE" id="PS51462">
    <property type="entry name" value="NUDIX"/>
    <property type="match status" value="1"/>
</dbReference>
<dbReference type="PROSITE" id="PS00893">
    <property type="entry name" value="NUDIX_BOX"/>
    <property type="match status" value="1"/>
</dbReference>
<comment type="caution">
    <text evidence="6">The sequence shown here is derived from an EMBL/GenBank/DDBJ whole genome shotgun (WGS) entry which is preliminary data.</text>
</comment>
<evidence type="ECO:0000259" key="5">
    <source>
        <dbReference type="PROSITE" id="PS51462"/>
    </source>
</evidence>
<evidence type="ECO:0000313" key="7">
    <source>
        <dbReference type="Proteomes" id="UP000295626"/>
    </source>
</evidence>
<dbReference type="Proteomes" id="UP000295626">
    <property type="component" value="Unassembled WGS sequence"/>
</dbReference>
<dbReference type="PANTHER" id="PTHR43046:SF16">
    <property type="entry name" value="ADP-RIBOSE PYROPHOSPHATASE YJHB-RELATED"/>
    <property type="match status" value="1"/>
</dbReference>
<dbReference type="InterPro" id="IPR000086">
    <property type="entry name" value="NUDIX_hydrolase_dom"/>
</dbReference>
<name>A0ABY2DJ90_9ACTN</name>
<dbReference type="InterPro" id="IPR020476">
    <property type="entry name" value="Nudix_hydrolase"/>
</dbReference>
<accession>A0ABY2DJ90</accession>
<proteinExistence type="inferred from homology"/>
<gene>
    <name evidence="6" type="ORF">E1091_05650</name>
</gene>
<dbReference type="Gene3D" id="3.90.79.10">
    <property type="entry name" value="Nucleoside Triphosphate Pyrophosphohydrolase"/>
    <property type="match status" value="1"/>
</dbReference>
<keyword evidence="3 4" id="KW-0378">Hydrolase</keyword>
<dbReference type="Pfam" id="PF00293">
    <property type="entry name" value="NUDIX"/>
    <property type="match status" value="1"/>
</dbReference>